<dbReference type="EMBL" id="JAHXZJ010002982">
    <property type="protein sequence ID" value="KAH0535371.1"/>
    <property type="molecule type" value="Genomic_DNA"/>
</dbReference>
<name>A0AAV7HVG9_COTGL</name>
<feature type="region of interest" description="Disordered" evidence="1">
    <location>
        <begin position="69"/>
        <end position="91"/>
    </location>
</feature>
<keyword evidence="3" id="KW-1185">Reference proteome</keyword>
<dbReference type="Proteomes" id="UP000826195">
    <property type="component" value="Unassembled WGS sequence"/>
</dbReference>
<comment type="caution">
    <text evidence="2">The sequence shown here is derived from an EMBL/GenBank/DDBJ whole genome shotgun (WGS) entry which is preliminary data.</text>
</comment>
<dbReference type="AlphaFoldDB" id="A0AAV7HVG9"/>
<gene>
    <name evidence="2" type="ORF">KQX54_016066</name>
</gene>
<sequence length="91" mass="10431">MDPGRVVKWRKKEISKFKIQDTAELFWPLGVFLTRKKTGKNTENKDKKRPIIACSPEHIEGCLNSLSSSLGDSDLDARDFPSRINRARPYP</sequence>
<proteinExistence type="predicted"/>
<evidence type="ECO:0000313" key="2">
    <source>
        <dbReference type="EMBL" id="KAH0535371.1"/>
    </source>
</evidence>
<evidence type="ECO:0000313" key="3">
    <source>
        <dbReference type="Proteomes" id="UP000826195"/>
    </source>
</evidence>
<organism evidence="2 3">
    <name type="scientific">Cotesia glomerata</name>
    <name type="common">Lepidopteran parasitic wasp</name>
    <name type="synonym">Apanteles glomeratus</name>
    <dbReference type="NCBI Taxonomy" id="32391"/>
    <lineage>
        <taxon>Eukaryota</taxon>
        <taxon>Metazoa</taxon>
        <taxon>Ecdysozoa</taxon>
        <taxon>Arthropoda</taxon>
        <taxon>Hexapoda</taxon>
        <taxon>Insecta</taxon>
        <taxon>Pterygota</taxon>
        <taxon>Neoptera</taxon>
        <taxon>Endopterygota</taxon>
        <taxon>Hymenoptera</taxon>
        <taxon>Apocrita</taxon>
        <taxon>Ichneumonoidea</taxon>
        <taxon>Braconidae</taxon>
        <taxon>Microgastrinae</taxon>
        <taxon>Cotesia</taxon>
    </lineage>
</organism>
<evidence type="ECO:0000256" key="1">
    <source>
        <dbReference type="SAM" id="MobiDB-lite"/>
    </source>
</evidence>
<reference evidence="2 3" key="1">
    <citation type="journal article" date="2021" name="J. Hered.">
        <title>A chromosome-level genome assembly of the parasitoid wasp, Cotesia glomerata (Hymenoptera: Braconidae).</title>
        <authorList>
            <person name="Pinto B.J."/>
            <person name="Weis J.J."/>
            <person name="Gamble T."/>
            <person name="Ode P.J."/>
            <person name="Paul R."/>
            <person name="Zaspel J.M."/>
        </authorList>
    </citation>
    <scope>NUCLEOTIDE SEQUENCE [LARGE SCALE GENOMIC DNA]</scope>
    <source>
        <strain evidence="2">CgM1</strain>
    </source>
</reference>
<protein>
    <submittedName>
        <fullName evidence="2">Uncharacterized protein</fullName>
    </submittedName>
</protein>
<accession>A0AAV7HVG9</accession>